<name>A0A7C3SMJ8_THEPE</name>
<comment type="caution">
    <text evidence="1">The sequence shown here is derived from an EMBL/GenBank/DDBJ whole genome shotgun (WGS) entry which is preliminary data.</text>
</comment>
<accession>A0A7C3SMJ8</accession>
<organism evidence="1">
    <name type="scientific">Thermofilum pendens</name>
    <dbReference type="NCBI Taxonomy" id="2269"/>
    <lineage>
        <taxon>Archaea</taxon>
        <taxon>Thermoproteota</taxon>
        <taxon>Thermoprotei</taxon>
        <taxon>Thermofilales</taxon>
        <taxon>Thermofilaceae</taxon>
        <taxon>Thermofilum</taxon>
    </lineage>
</organism>
<gene>
    <name evidence="1" type="ORF">ENV88_00465</name>
</gene>
<evidence type="ECO:0000313" key="1">
    <source>
        <dbReference type="EMBL" id="HGB24537.1"/>
    </source>
</evidence>
<proteinExistence type="predicted"/>
<protein>
    <submittedName>
        <fullName evidence="1">Uncharacterized protein</fullName>
    </submittedName>
</protein>
<sequence>MDSPSIPRTAVERFLDEVENGLVEVEDPRRVLLHPFSLSWYRRKVVAVLEGGEVRVVDKEFARKLAQREGVFLEELEGRVRACPTKYLGIDLWRGRVVFTRDVIGVLPCQIARALAYKEGYTAILGKKADEILERAARTLPAFAAEGFGEAESAGSQAYEGGVRRVAQPASRRARCFWDPRVPLAEAWTGRRGWSWEPC</sequence>
<reference evidence="1" key="1">
    <citation type="journal article" date="2020" name="mSystems">
        <title>Genome- and Community-Level Interaction Insights into Carbon Utilization and Element Cycling Functions of Hydrothermarchaeota in Hydrothermal Sediment.</title>
        <authorList>
            <person name="Zhou Z."/>
            <person name="Liu Y."/>
            <person name="Xu W."/>
            <person name="Pan J."/>
            <person name="Luo Z.H."/>
            <person name="Li M."/>
        </authorList>
    </citation>
    <scope>NUCLEOTIDE SEQUENCE [LARGE SCALE GENOMIC DNA]</scope>
    <source>
        <strain evidence="1">SpSt-8</strain>
    </source>
</reference>
<dbReference type="EMBL" id="DTIB01000015">
    <property type="protein sequence ID" value="HGB24537.1"/>
    <property type="molecule type" value="Genomic_DNA"/>
</dbReference>
<dbReference type="AlphaFoldDB" id="A0A7C3SMJ8"/>